<keyword evidence="6" id="KW-0449">Lipoprotein</keyword>
<keyword evidence="2" id="KW-1003">Cell membrane</keyword>
<dbReference type="GO" id="GO:0016020">
    <property type="term" value="C:membrane"/>
    <property type="evidence" value="ECO:0007669"/>
    <property type="project" value="InterPro"/>
</dbReference>
<proteinExistence type="inferred from homology"/>
<protein>
    <submittedName>
        <fullName evidence="8">Entericidin B</fullName>
    </submittedName>
</protein>
<dbReference type="RefSeq" id="WP_107814645.1">
    <property type="nucleotide sequence ID" value="NZ_QAOH01000001.1"/>
</dbReference>
<accession>A0A2T5HVM2</accession>
<name>A0A2T5HVM2_9RHOB</name>
<evidence type="ECO:0000256" key="4">
    <source>
        <dbReference type="ARBA" id="ARBA00023136"/>
    </source>
</evidence>
<keyword evidence="9" id="KW-1185">Reference proteome</keyword>
<evidence type="ECO:0000256" key="5">
    <source>
        <dbReference type="ARBA" id="ARBA00023139"/>
    </source>
</evidence>
<comment type="caution">
    <text evidence="8">The sequence shown here is derived from an EMBL/GenBank/DDBJ whole genome shotgun (WGS) entry which is preliminary data.</text>
</comment>
<dbReference type="Pfam" id="PF08085">
    <property type="entry name" value="Entericidin"/>
    <property type="match status" value="1"/>
</dbReference>
<dbReference type="InterPro" id="IPR012556">
    <property type="entry name" value="Entericidin"/>
</dbReference>
<feature type="chain" id="PRO_5015642164" evidence="7">
    <location>
        <begin position="16"/>
        <end position="45"/>
    </location>
</feature>
<gene>
    <name evidence="8" type="ORF">C8N42_101165</name>
</gene>
<reference evidence="8 9" key="1">
    <citation type="submission" date="2018-04" db="EMBL/GenBank/DDBJ databases">
        <title>Genomic Encyclopedia of Archaeal and Bacterial Type Strains, Phase II (KMG-II): from individual species to whole genera.</title>
        <authorList>
            <person name="Goeker M."/>
        </authorList>
    </citation>
    <scope>NUCLEOTIDE SEQUENCE [LARGE SCALE GENOMIC DNA]</scope>
    <source>
        <strain evidence="8 9">DSM 100434</strain>
    </source>
</reference>
<feature type="signal peptide" evidence="7">
    <location>
        <begin position="1"/>
        <end position="15"/>
    </location>
</feature>
<organism evidence="8 9">
    <name type="scientific">Celeribacter persicus</name>
    <dbReference type="NCBI Taxonomy" id="1651082"/>
    <lineage>
        <taxon>Bacteria</taxon>
        <taxon>Pseudomonadati</taxon>
        <taxon>Pseudomonadota</taxon>
        <taxon>Alphaproteobacteria</taxon>
        <taxon>Rhodobacterales</taxon>
        <taxon>Roseobacteraceae</taxon>
        <taxon>Celeribacter</taxon>
    </lineage>
</organism>
<evidence type="ECO:0000313" key="9">
    <source>
        <dbReference type="Proteomes" id="UP000244077"/>
    </source>
</evidence>
<dbReference type="EMBL" id="QAOH01000001">
    <property type="protein sequence ID" value="PTQ75626.1"/>
    <property type="molecule type" value="Genomic_DNA"/>
</dbReference>
<evidence type="ECO:0000256" key="3">
    <source>
        <dbReference type="ARBA" id="ARBA00022729"/>
    </source>
</evidence>
<evidence type="ECO:0000256" key="7">
    <source>
        <dbReference type="SAM" id="SignalP"/>
    </source>
</evidence>
<dbReference type="Proteomes" id="UP000244077">
    <property type="component" value="Unassembled WGS sequence"/>
</dbReference>
<evidence type="ECO:0000256" key="6">
    <source>
        <dbReference type="ARBA" id="ARBA00023288"/>
    </source>
</evidence>
<keyword evidence="3 7" id="KW-0732">Signal</keyword>
<sequence length="45" mass="4643">MKRVILIGMTLFALAACETVEGAGKDISKAGQAISSASRDVQSSM</sequence>
<keyword evidence="4" id="KW-0472">Membrane</keyword>
<comment type="similarity">
    <text evidence="1">Belongs to the EcnA/EcnB lipoprotein family.</text>
</comment>
<dbReference type="AlphaFoldDB" id="A0A2T5HVM2"/>
<keyword evidence="5" id="KW-0564">Palmitate</keyword>
<evidence type="ECO:0000256" key="2">
    <source>
        <dbReference type="ARBA" id="ARBA00022475"/>
    </source>
</evidence>
<dbReference type="PROSITE" id="PS51257">
    <property type="entry name" value="PROKAR_LIPOPROTEIN"/>
    <property type="match status" value="1"/>
</dbReference>
<dbReference type="GO" id="GO:0009636">
    <property type="term" value="P:response to toxic substance"/>
    <property type="evidence" value="ECO:0007669"/>
    <property type="project" value="InterPro"/>
</dbReference>
<evidence type="ECO:0000256" key="1">
    <source>
        <dbReference type="ARBA" id="ARBA00010296"/>
    </source>
</evidence>
<dbReference type="OrthoDB" id="7363288at2"/>
<evidence type="ECO:0000313" key="8">
    <source>
        <dbReference type="EMBL" id="PTQ75626.1"/>
    </source>
</evidence>